<proteinExistence type="predicted"/>
<name>A0A927B517_9BACT</name>
<dbReference type="Pfam" id="PF13585">
    <property type="entry name" value="CHU_C"/>
    <property type="match status" value="1"/>
</dbReference>
<protein>
    <submittedName>
        <fullName evidence="1">Gliding motility-associated C-terminal domain-containing protein</fullName>
    </submittedName>
</protein>
<reference evidence="1" key="1">
    <citation type="submission" date="2020-09" db="EMBL/GenBank/DDBJ databases">
        <authorList>
            <person name="Kim M.K."/>
        </authorList>
    </citation>
    <scope>NUCLEOTIDE SEQUENCE</scope>
    <source>
        <strain evidence="1">BT704</strain>
    </source>
</reference>
<dbReference type="AlphaFoldDB" id="A0A927B517"/>
<dbReference type="Proteomes" id="UP000653797">
    <property type="component" value="Unassembled WGS sequence"/>
</dbReference>
<sequence length="171" mass="18195">MPTSRVITAMLVIAMTACTPDTPDVSTSAPVNCDGAGGEVMHYDTDGAGVWLPGAFTPNSDSVNDTYAARANSIEQFFITIRQGNRVVFQSADYTKSWDGSIAGKPAPEANYAVSVEGRFTQSRPFSLQTHLNLIRTCLNKDGTSCTSGDQFTDRGFITGSISGDPLLNCP</sequence>
<dbReference type="PROSITE" id="PS51257">
    <property type="entry name" value="PROKAR_LIPOPROTEIN"/>
    <property type="match status" value="1"/>
</dbReference>
<evidence type="ECO:0000313" key="2">
    <source>
        <dbReference type="Proteomes" id="UP000653797"/>
    </source>
</evidence>
<accession>A0A927B517</accession>
<dbReference type="EMBL" id="JACXAA010000008">
    <property type="protein sequence ID" value="MBD2755372.1"/>
    <property type="molecule type" value="Genomic_DNA"/>
</dbReference>
<organism evidence="1 2">
    <name type="scientific">Spirosoma validum</name>
    <dbReference type="NCBI Taxonomy" id="2771355"/>
    <lineage>
        <taxon>Bacteria</taxon>
        <taxon>Pseudomonadati</taxon>
        <taxon>Bacteroidota</taxon>
        <taxon>Cytophagia</taxon>
        <taxon>Cytophagales</taxon>
        <taxon>Cytophagaceae</taxon>
        <taxon>Spirosoma</taxon>
    </lineage>
</organism>
<evidence type="ECO:0000313" key="1">
    <source>
        <dbReference type="EMBL" id="MBD2755372.1"/>
    </source>
</evidence>
<dbReference type="RefSeq" id="WP_191040996.1">
    <property type="nucleotide sequence ID" value="NZ_JACXAA010000008.1"/>
</dbReference>
<keyword evidence="2" id="KW-1185">Reference proteome</keyword>
<gene>
    <name evidence="1" type="ORF">IC230_20895</name>
</gene>
<comment type="caution">
    <text evidence="1">The sequence shown here is derived from an EMBL/GenBank/DDBJ whole genome shotgun (WGS) entry which is preliminary data.</text>
</comment>